<sequence length="78" mass="8597">MVRRIFPLRGRKKIKSGKAPLFKPRLSLADNANGSRQSLQKGTQAGTHAAHKKSTLWPHGHLTMRLIGKSIKAPTGFL</sequence>
<dbReference type="Proteomes" id="UP000237271">
    <property type="component" value="Unassembled WGS sequence"/>
</dbReference>
<feature type="compositionally biased region" description="Polar residues" evidence="1">
    <location>
        <begin position="30"/>
        <end position="46"/>
    </location>
</feature>
<gene>
    <name evidence="2" type="ORF">PHPALM_4529</name>
</gene>
<keyword evidence="3" id="KW-1185">Reference proteome</keyword>
<name>A0A2P4YJM0_9STRA</name>
<proteinExistence type="predicted"/>
<comment type="caution">
    <text evidence="2">The sequence shown here is derived from an EMBL/GenBank/DDBJ whole genome shotgun (WGS) entry which is preliminary data.</text>
</comment>
<evidence type="ECO:0000256" key="1">
    <source>
        <dbReference type="SAM" id="MobiDB-lite"/>
    </source>
</evidence>
<protein>
    <submittedName>
        <fullName evidence="2">Uncharacterized protein</fullName>
    </submittedName>
</protein>
<dbReference type="AlphaFoldDB" id="A0A2P4YJM0"/>
<evidence type="ECO:0000313" key="2">
    <source>
        <dbReference type="EMBL" id="POM78000.1"/>
    </source>
</evidence>
<accession>A0A2P4YJM0</accession>
<organism evidence="2 3">
    <name type="scientific">Phytophthora palmivora</name>
    <dbReference type="NCBI Taxonomy" id="4796"/>
    <lineage>
        <taxon>Eukaryota</taxon>
        <taxon>Sar</taxon>
        <taxon>Stramenopiles</taxon>
        <taxon>Oomycota</taxon>
        <taxon>Peronosporomycetes</taxon>
        <taxon>Peronosporales</taxon>
        <taxon>Peronosporaceae</taxon>
        <taxon>Phytophthora</taxon>
    </lineage>
</organism>
<dbReference type="EMBL" id="NCKW01002208">
    <property type="protein sequence ID" value="POM78000.1"/>
    <property type="molecule type" value="Genomic_DNA"/>
</dbReference>
<reference evidence="2 3" key="1">
    <citation type="journal article" date="2017" name="Genome Biol. Evol.">
        <title>Phytophthora megakarya and P. palmivora, closely related causal agents of cacao black pod rot, underwent increases in genome sizes and gene numbers by different mechanisms.</title>
        <authorList>
            <person name="Ali S.S."/>
            <person name="Shao J."/>
            <person name="Lary D.J."/>
            <person name="Kronmiller B."/>
            <person name="Shen D."/>
            <person name="Strem M.D."/>
            <person name="Amoako-Attah I."/>
            <person name="Akrofi A.Y."/>
            <person name="Begoude B.A."/>
            <person name="Ten Hoopen G.M."/>
            <person name="Coulibaly K."/>
            <person name="Kebe B.I."/>
            <person name="Melnick R.L."/>
            <person name="Guiltinan M.J."/>
            <person name="Tyler B.M."/>
            <person name="Meinhardt L.W."/>
            <person name="Bailey B.A."/>
        </authorList>
    </citation>
    <scope>NUCLEOTIDE SEQUENCE [LARGE SCALE GENOMIC DNA]</scope>
    <source>
        <strain evidence="3">sbr112.9</strain>
    </source>
</reference>
<evidence type="ECO:0000313" key="3">
    <source>
        <dbReference type="Proteomes" id="UP000237271"/>
    </source>
</evidence>
<feature type="region of interest" description="Disordered" evidence="1">
    <location>
        <begin position="25"/>
        <end position="58"/>
    </location>
</feature>